<keyword evidence="3" id="KW-1185">Reference proteome</keyword>
<name>A0AAJ8MVF3_9TREE</name>
<feature type="compositionally biased region" description="Basic and acidic residues" evidence="1">
    <location>
        <begin position="420"/>
        <end position="446"/>
    </location>
</feature>
<feature type="compositionally biased region" description="Polar residues" evidence="1">
    <location>
        <begin position="114"/>
        <end position="128"/>
    </location>
</feature>
<dbReference type="RefSeq" id="XP_065823009.1">
    <property type="nucleotide sequence ID" value="XM_065966937.1"/>
</dbReference>
<feature type="compositionally biased region" description="Low complexity" evidence="1">
    <location>
        <begin position="129"/>
        <end position="157"/>
    </location>
</feature>
<dbReference type="Proteomes" id="UP000322225">
    <property type="component" value="Chromosome 2"/>
</dbReference>
<dbReference type="GeneID" id="43592529"/>
<feature type="compositionally biased region" description="Polar residues" evidence="1">
    <location>
        <begin position="41"/>
        <end position="60"/>
    </location>
</feature>
<feature type="compositionally biased region" description="Low complexity" evidence="1">
    <location>
        <begin position="319"/>
        <end position="335"/>
    </location>
</feature>
<reference evidence="2" key="1">
    <citation type="submission" date="2017-08" db="EMBL/GenBank/DDBJ databases">
        <authorList>
            <person name="Cuomo C."/>
            <person name="Billmyre B."/>
            <person name="Heitman J."/>
        </authorList>
    </citation>
    <scope>NUCLEOTIDE SEQUENCE</scope>
    <source>
        <strain evidence="2">CBS 12478</strain>
    </source>
</reference>
<sequence length="639" mass="68431">MPSNSIPPTARPFSPSPPRENRHSASRPPSLLFGAPPVVTVATSSSINLSALPTTPSVYQSRLGRSPSHDHNISDPGFFSYIDQPHRRHDSEPNLRLGNRKGTGTAHGEFVRGRSSSIPANGQNSDSESSTSSSSPPLGATSLLSALASPTPPLSLAKEQSSVVAGKVDTSGSHSRVSSEPFHPHVVTAVQPGSPTSVHSILSSTSSGTSGFPSSRSLPRLHQPTIVKRPSGRGLAYLPPAHQISPSNSSFAFHHSHSTHSSPAAVAFVTNSQSTPTRHALSPISRLGDGNADVAVDEETLPEEGDPVESPESPHFRKAVSAPRSVSSASSSGSACQAQPNLSEVLADTHPAFERSGPDPLYRRQTIILPATTENKSMLKSPEQAEPDLLPDSIWTDGDTTFTKVVEDNSLDATLNEVADGHRVEEVSTTTENDRNSHHPTARQEDVQPDAQPLVTSSEVDSAPPAEAFSHTLTPVLSEGSSNTDGKPAVEINASHLDETSIDRPSTANQPIPETAWTAPFAANTDGRDVIPYQPRRKTDSITFHPQAHIAVPSALTFYAGLGHPSQALPQLSRYRLEVSLAWNDPTFLRWLPGRSYIPDWNLKLVGGRPEEPIVFDVRETTRAVISRIPIVWRFASWL</sequence>
<dbReference type="AlphaFoldDB" id="A0AAJ8MVF3"/>
<dbReference type="EMBL" id="CP144052">
    <property type="protein sequence ID" value="WWD16827.1"/>
    <property type="molecule type" value="Genomic_DNA"/>
</dbReference>
<dbReference type="KEGG" id="ksn:43592529"/>
<evidence type="ECO:0000313" key="2">
    <source>
        <dbReference type="EMBL" id="WWD16827.1"/>
    </source>
</evidence>
<organism evidence="2 3">
    <name type="scientific">Kwoniella shandongensis</name>
    <dbReference type="NCBI Taxonomy" id="1734106"/>
    <lineage>
        <taxon>Eukaryota</taxon>
        <taxon>Fungi</taxon>
        <taxon>Dikarya</taxon>
        <taxon>Basidiomycota</taxon>
        <taxon>Agaricomycotina</taxon>
        <taxon>Tremellomycetes</taxon>
        <taxon>Tremellales</taxon>
        <taxon>Cryptococcaceae</taxon>
        <taxon>Kwoniella</taxon>
    </lineage>
</organism>
<feature type="region of interest" description="Disordered" evidence="1">
    <location>
        <begin position="1"/>
        <end position="219"/>
    </location>
</feature>
<evidence type="ECO:0000256" key="1">
    <source>
        <dbReference type="SAM" id="MobiDB-lite"/>
    </source>
</evidence>
<feature type="compositionally biased region" description="Low complexity" evidence="1">
    <location>
        <begin position="194"/>
        <end position="217"/>
    </location>
</feature>
<protein>
    <submittedName>
        <fullName evidence="2">Uncharacterized protein</fullName>
    </submittedName>
</protein>
<feature type="region of interest" description="Disordered" evidence="1">
    <location>
        <begin position="300"/>
        <end position="339"/>
    </location>
</feature>
<feature type="region of interest" description="Disordered" evidence="1">
    <location>
        <begin position="420"/>
        <end position="465"/>
    </location>
</feature>
<gene>
    <name evidence="2" type="ORF">CI109_101259</name>
</gene>
<reference evidence="2" key="2">
    <citation type="submission" date="2024-01" db="EMBL/GenBank/DDBJ databases">
        <title>Comparative genomics of Cryptococcus and Kwoniella reveals pathogenesis evolution and contrasting modes of karyotype evolution via chromosome fusion or intercentromeric recombination.</title>
        <authorList>
            <person name="Coelho M.A."/>
            <person name="David-Palma M."/>
            <person name="Shea T."/>
            <person name="Bowers K."/>
            <person name="McGinley-Smith S."/>
            <person name="Mohammad A.W."/>
            <person name="Gnirke A."/>
            <person name="Yurkov A.M."/>
            <person name="Nowrousian M."/>
            <person name="Sun S."/>
            <person name="Cuomo C.A."/>
            <person name="Heitman J."/>
        </authorList>
    </citation>
    <scope>NUCLEOTIDE SEQUENCE</scope>
    <source>
        <strain evidence="2">CBS 12478</strain>
    </source>
</reference>
<proteinExistence type="predicted"/>
<evidence type="ECO:0000313" key="3">
    <source>
        <dbReference type="Proteomes" id="UP000322225"/>
    </source>
</evidence>
<feature type="compositionally biased region" description="Acidic residues" evidence="1">
    <location>
        <begin position="300"/>
        <end position="309"/>
    </location>
</feature>
<accession>A0AAJ8MVF3</accession>